<keyword evidence="3" id="KW-1185">Reference proteome</keyword>
<evidence type="ECO:0000313" key="2">
    <source>
        <dbReference type="EMBL" id="WNM57510.1"/>
    </source>
</evidence>
<sequence>MKPFIMFVVAAAITCVTPAFAENAQITNLQILIDKVKADKKLLIASNMDLTDQESKDFWPLYEGYQKELEHLNQHLGGLINEYAEAYNKGSVPDKVAKDLINESIKTEGAEVKMRREYAEKLSKVLPAHKVARYLQMENKIRAAIKFDLAANIPLMD</sequence>
<dbReference type="AlphaFoldDB" id="A0AA96JRY6"/>
<name>A0AA96JRY6_9BACT</name>
<accession>A0AA96JRY6</accession>
<dbReference type="EMBL" id="CP116967">
    <property type="protein sequence ID" value="WNM57510.1"/>
    <property type="molecule type" value="Genomic_DNA"/>
</dbReference>
<gene>
    <name evidence="2" type="ORF">PP769_16295</name>
</gene>
<evidence type="ECO:0000256" key="1">
    <source>
        <dbReference type="SAM" id="SignalP"/>
    </source>
</evidence>
<dbReference type="Proteomes" id="UP001302719">
    <property type="component" value="Chromosome"/>
</dbReference>
<dbReference type="KEGG" id="nall:PP769_16295"/>
<dbReference type="RefSeq" id="WP_312642064.1">
    <property type="nucleotide sequence ID" value="NZ_CP116967.1"/>
</dbReference>
<feature type="chain" id="PRO_5041658272" evidence="1">
    <location>
        <begin position="22"/>
        <end position="157"/>
    </location>
</feature>
<feature type="signal peptide" evidence="1">
    <location>
        <begin position="1"/>
        <end position="21"/>
    </location>
</feature>
<reference evidence="2 3" key="1">
    <citation type="submission" date="2023-01" db="EMBL/GenBank/DDBJ databases">
        <title>Cultivation and genomic characterization of new, ubiquitous marine nitrite-oxidizing bacteria from the Nitrospirales.</title>
        <authorList>
            <person name="Mueller A.J."/>
            <person name="Daebeler A."/>
            <person name="Herbold C.W."/>
            <person name="Kirkegaard R.H."/>
            <person name="Daims H."/>
        </authorList>
    </citation>
    <scope>NUCLEOTIDE SEQUENCE [LARGE SCALE GENOMIC DNA]</scope>
    <source>
        <strain evidence="2 3">VA</strain>
    </source>
</reference>
<keyword evidence="1" id="KW-0732">Signal</keyword>
<organism evidence="2 3">
    <name type="scientific">Candidatus Nitrospira allomarina</name>
    <dbReference type="NCBI Taxonomy" id="3020900"/>
    <lineage>
        <taxon>Bacteria</taxon>
        <taxon>Pseudomonadati</taxon>
        <taxon>Nitrospirota</taxon>
        <taxon>Nitrospiria</taxon>
        <taxon>Nitrospirales</taxon>
        <taxon>Nitrospiraceae</taxon>
        <taxon>Nitrospira</taxon>
    </lineage>
</organism>
<evidence type="ECO:0000313" key="3">
    <source>
        <dbReference type="Proteomes" id="UP001302719"/>
    </source>
</evidence>
<proteinExistence type="predicted"/>
<protein>
    <submittedName>
        <fullName evidence="2">Uncharacterized protein</fullName>
    </submittedName>
</protein>